<dbReference type="Pfam" id="PF22615">
    <property type="entry name" value="IPMS_D2"/>
    <property type="match status" value="1"/>
</dbReference>
<evidence type="ECO:0000256" key="9">
    <source>
        <dbReference type="ARBA" id="ARBA00022842"/>
    </source>
</evidence>
<dbReference type="EC" id="2.3.3.13" evidence="4 11"/>
<evidence type="ECO:0000256" key="1">
    <source>
        <dbReference type="ARBA" id="ARBA00000064"/>
    </source>
</evidence>
<dbReference type="NCBIfam" id="TIGR00970">
    <property type="entry name" value="leuA_yeast"/>
    <property type="match status" value="1"/>
</dbReference>
<dbReference type="Pfam" id="PF00682">
    <property type="entry name" value="HMGL-like"/>
    <property type="match status" value="1"/>
</dbReference>
<evidence type="ECO:0000256" key="4">
    <source>
        <dbReference type="ARBA" id="ARBA00012973"/>
    </source>
</evidence>
<keyword evidence="7 11" id="KW-0808">Transferase</keyword>
<dbReference type="EMBL" id="CM001561">
    <property type="protein sequence ID" value="EJZ59856.1"/>
    <property type="molecule type" value="Genomic_DNA"/>
</dbReference>
<organism evidence="13 14">
    <name type="scientific">Pseudomonas fluorescens R124</name>
    <dbReference type="NCBI Taxonomy" id="743713"/>
    <lineage>
        <taxon>Bacteria</taxon>
        <taxon>Pseudomonadati</taxon>
        <taxon>Pseudomonadota</taxon>
        <taxon>Gammaproteobacteria</taxon>
        <taxon>Pseudomonadales</taxon>
        <taxon>Pseudomonadaceae</taxon>
        <taxon>Pseudomonas</taxon>
    </lineage>
</organism>
<feature type="binding site" evidence="11">
    <location>
        <position position="246"/>
    </location>
    <ligand>
        <name>Mg(2+)</name>
        <dbReference type="ChEBI" id="CHEBI:18420"/>
    </ligand>
</feature>
<keyword evidence="9 11" id="KW-0460">Magnesium</keyword>
<feature type="binding site" evidence="11">
    <location>
        <position position="42"/>
    </location>
    <ligand>
        <name>Mg(2+)</name>
        <dbReference type="ChEBI" id="CHEBI:18420"/>
    </ligand>
</feature>
<dbReference type="InterPro" id="IPR039371">
    <property type="entry name" value="LeuA_N_DRE-TIM"/>
</dbReference>
<dbReference type="OrthoDB" id="9803573at2"/>
<proteinExistence type="inferred from homology"/>
<comment type="subunit">
    <text evidence="11">Homodimer.</text>
</comment>
<dbReference type="InterPro" id="IPR000891">
    <property type="entry name" value="PYR_CT"/>
</dbReference>
<evidence type="ECO:0000313" key="13">
    <source>
        <dbReference type="EMBL" id="EJZ59856.1"/>
    </source>
</evidence>
<dbReference type="PANTHER" id="PTHR46911">
    <property type="match status" value="1"/>
</dbReference>
<accession>A0A7U9CWF0</accession>
<comment type="cofactor">
    <cofactor evidence="11">
        <name>Mg(2+)</name>
        <dbReference type="ChEBI" id="CHEBI:18420"/>
    </cofactor>
</comment>
<dbReference type="SUPFAM" id="SSF89000">
    <property type="entry name" value="post-HMGL domain-like"/>
    <property type="match status" value="1"/>
</dbReference>
<dbReference type="RefSeq" id="WP_003227879.1">
    <property type="nucleotide sequence ID" value="NZ_CM001561.1"/>
</dbReference>
<dbReference type="HAMAP" id="MF_00572">
    <property type="entry name" value="LeuA_type2"/>
    <property type="match status" value="1"/>
</dbReference>
<keyword evidence="8 11" id="KW-0479">Metal-binding</keyword>
<feature type="binding site" evidence="11">
    <location>
        <position position="282"/>
    </location>
    <ligand>
        <name>Mg(2+)</name>
        <dbReference type="ChEBI" id="CHEBI:18420"/>
    </ligand>
</feature>
<dbReference type="InterPro" id="IPR002034">
    <property type="entry name" value="AIPM/Hcit_synth_CS"/>
</dbReference>
<dbReference type="SMART" id="SM00917">
    <property type="entry name" value="LeuA_dimer"/>
    <property type="match status" value="1"/>
</dbReference>
<evidence type="ECO:0000256" key="2">
    <source>
        <dbReference type="ARBA" id="ARBA00004689"/>
    </source>
</evidence>
<comment type="similarity">
    <text evidence="3 11">Belongs to the alpha-IPM synthase/homocitrate synthase family. LeuA type 2 subfamily.</text>
</comment>
<evidence type="ECO:0000313" key="14">
    <source>
        <dbReference type="Proteomes" id="UP000006045"/>
    </source>
</evidence>
<dbReference type="InterPro" id="IPR036230">
    <property type="entry name" value="LeuA_allosteric_dom_sf"/>
</dbReference>
<dbReference type="Proteomes" id="UP000006045">
    <property type="component" value="Chromosome"/>
</dbReference>
<dbReference type="GO" id="GO:0000287">
    <property type="term" value="F:magnesium ion binding"/>
    <property type="evidence" value="ECO:0007669"/>
    <property type="project" value="UniProtKB-UniRule"/>
</dbReference>
<dbReference type="UniPathway" id="UPA00048">
    <property type="reaction ID" value="UER00070"/>
</dbReference>
<evidence type="ECO:0000256" key="10">
    <source>
        <dbReference type="ARBA" id="ARBA00023304"/>
    </source>
</evidence>
<keyword evidence="11" id="KW-0963">Cytoplasm</keyword>
<protein>
    <recommendedName>
        <fullName evidence="4 11">2-isopropylmalate synthase</fullName>
        <ecNumber evidence="4 11">2.3.3.13</ecNumber>
    </recommendedName>
    <alternativeName>
        <fullName evidence="11">Alpha-IPM synthase</fullName>
    </alternativeName>
    <alternativeName>
        <fullName evidence="11">Alpha-isopropylmalate synthase</fullName>
    </alternativeName>
</protein>
<comment type="function">
    <text evidence="11">Catalyzes the condensation of the acetyl group of acetyl-CoA with 3-methyl-2-oxobutanoate (2-ketoisovalerate) to form 3-carboxy-3-hydroxy-4-methylpentanoate (2-isopropylmalate).</text>
</comment>
<gene>
    <name evidence="11" type="primary">leuA</name>
    <name evidence="13" type="ORF">I1A_004209</name>
</gene>
<evidence type="ECO:0000256" key="7">
    <source>
        <dbReference type="ARBA" id="ARBA00022679"/>
    </source>
</evidence>
<evidence type="ECO:0000259" key="12">
    <source>
        <dbReference type="PROSITE" id="PS50991"/>
    </source>
</evidence>
<dbReference type="Gene3D" id="3.20.20.70">
    <property type="entry name" value="Aldolase class I"/>
    <property type="match status" value="1"/>
</dbReference>
<dbReference type="Gene3D" id="3.30.160.270">
    <property type="match status" value="1"/>
</dbReference>
<dbReference type="SUPFAM" id="SSF110921">
    <property type="entry name" value="2-isopropylmalate synthase LeuA, allosteric (dimerisation) domain"/>
    <property type="match status" value="1"/>
</dbReference>
<dbReference type="PROSITE" id="PS50991">
    <property type="entry name" value="PYR_CT"/>
    <property type="match status" value="1"/>
</dbReference>
<evidence type="ECO:0000256" key="11">
    <source>
        <dbReference type="HAMAP-Rule" id="MF_00572"/>
    </source>
</evidence>
<feature type="binding site" evidence="11">
    <location>
        <position position="248"/>
    </location>
    <ligand>
        <name>Mg(2+)</name>
        <dbReference type="ChEBI" id="CHEBI:18420"/>
    </ligand>
</feature>
<reference evidence="13 14" key="1">
    <citation type="submission" date="2012-08" db="EMBL/GenBank/DDBJ databases">
        <title>The genome of cave-isolated P. fluorescens strain R124 demonstrates phenotypic adaptation to the mineral environment.</title>
        <authorList>
            <person name="Barton M.D."/>
            <person name="Petronio M."/>
            <person name="Giarrizzo J.G."/>
            <person name="Bowling B.V."/>
            <person name="Barton H.A."/>
        </authorList>
    </citation>
    <scope>NUCLEOTIDE SEQUENCE [LARGE SCALE GENOMIC DNA]</scope>
    <source>
        <strain evidence="13 14">R124</strain>
    </source>
</reference>
<name>A0A7U9CWF0_PSEFL</name>
<dbReference type="SUPFAM" id="SSF51569">
    <property type="entry name" value="Aldolase"/>
    <property type="match status" value="1"/>
</dbReference>
<dbReference type="InterPro" id="IPR054692">
    <property type="entry name" value="LeuA-like_post-cat"/>
</dbReference>
<keyword evidence="5 11" id="KW-0432">Leucine biosynthesis</keyword>
<dbReference type="AlphaFoldDB" id="A0A7U9CWF0"/>
<dbReference type="PROSITE" id="PS00815">
    <property type="entry name" value="AIPM_HOMOCIT_SYNTH_1"/>
    <property type="match status" value="1"/>
</dbReference>
<dbReference type="GO" id="GO:0005737">
    <property type="term" value="C:cytoplasm"/>
    <property type="evidence" value="ECO:0007669"/>
    <property type="project" value="UniProtKB-SubCell"/>
</dbReference>
<evidence type="ECO:0000256" key="5">
    <source>
        <dbReference type="ARBA" id="ARBA00022430"/>
    </source>
</evidence>
<keyword evidence="6 11" id="KW-0028">Amino-acid biosynthesis</keyword>
<evidence type="ECO:0000256" key="8">
    <source>
        <dbReference type="ARBA" id="ARBA00022723"/>
    </source>
</evidence>
<comment type="pathway">
    <text evidence="2 11">Amino-acid biosynthesis; L-leucine biosynthesis; L-leucine from 3-methyl-2-oxobutanoate: step 1/4.</text>
</comment>
<dbReference type="GO" id="GO:0003985">
    <property type="term" value="F:acetyl-CoA C-acetyltransferase activity"/>
    <property type="evidence" value="ECO:0007669"/>
    <property type="project" value="UniProtKB-UniRule"/>
</dbReference>
<sequence>MSMLKDPSSKYRAFPVINLPDRTWPSKTIDAAPIWCSSDLRDGNQSLIEPMDAVKKLRFWKTLVQVGVKEIEASFPAASQTDFDFVRTLIEEGHIPDDTTIQVLTQGREDLIERTFESLRGAKKAIVHLYNATSPSFRRIVFNQDKDGIKAIAVNAAKLFVKYAAMQPDTEWTFEYSPETFSATELEFAKEVCDAVIEVWNPTPEHKMILNLPATVECATPNVYADQIEWFGRNINRRDSVIISLHTHNDRGTGVAATELGLMAGADRVEGCLFGNGERTGNVDLVTVALNMYTQGVDPELDFSDIDGVRKVVEECNQIQVHPRHPYVGDLVHTAFSGSHQDAIRKGFAQQKPDTLWEVPYLPIDPADIGRSYEAVIRVNSQSGKGGIAYLLEQEYGISLPRRMQIEFSQVVQRETDRLGLEMTAKQIHSLLISEYLQANTPYALVSHRLQEENGNSAVEVEVASQGQGETNLHWRGKGNGALEALVAGLPIPVEIMDYNEHAIGAGTNAKAAAYIELRVNGERAVHGVGIDENITTASFKALFSALNRSLSQPEAKAA</sequence>
<dbReference type="PROSITE" id="PS00816">
    <property type="entry name" value="AIPM_HOMOCIT_SYNTH_2"/>
    <property type="match status" value="1"/>
</dbReference>
<dbReference type="CDD" id="cd07942">
    <property type="entry name" value="DRE_TIM_LeuA"/>
    <property type="match status" value="1"/>
</dbReference>
<evidence type="ECO:0000256" key="6">
    <source>
        <dbReference type="ARBA" id="ARBA00022605"/>
    </source>
</evidence>
<evidence type="ECO:0000256" key="3">
    <source>
        <dbReference type="ARBA" id="ARBA00009767"/>
    </source>
</evidence>
<dbReference type="PANTHER" id="PTHR46911:SF1">
    <property type="entry name" value="2-ISOPROPYLMALATE SYNTHASE"/>
    <property type="match status" value="1"/>
</dbReference>
<keyword evidence="10 11" id="KW-0100">Branched-chain amino acid biosynthesis</keyword>
<dbReference type="GO" id="GO:0003852">
    <property type="term" value="F:2-isopropylmalate synthase activity"/>
    <property type="evidence" value="ECO:0007669"/>
    <property type="project" value="UniProtKB-UniRule"/>
</dbReference>
<dbReference type="FunFam" id="3.20.20.70:FF:000045">
    <property type="entry name" value="2-isopropylmalate synthase"/>
    <property type="match status" value="1"/>
</dbReference>
<dbReference type="NCBIfam" id="NF002991">
    <property type="entry name" value="PRK03739.1"/>
    <property type="match status" value="1"/>
</dbReference>
<comment type="catalytic activity">
    <reaction evidence="1 11">
        <text>3-methyl-2-oxobutanoate + acetyl-CoA + H2O = (2S)-2-isopropylmalate + CoA + H(+)</text>
        <dbReference type="Rhea" id="RHEA:21524"/>
        <dbReference type="ChEBI" id="CHEBI:1178"/>
        <dbReference type="ChEBI" id="CHEBI:11851"/>
        <dbReference type="ChEBI" id="CHEBI:15377"/>
        <dbReference type="ChEBI" id="CHEBI:15378"/>
        <dbReference type="ChEBI" id="CHEBI:57287"/>
        <dbReference type="ChEBI" id="CHEBI:57288"/>
        <dbReference type="EC" id="2.3.3.13"/>
    </reaction>
</comment>
<dbReference type="Pfam" id="PF08502">
    <property type="entry name" value="LeuA_dimer"/>
    <property type="match status" value="1"/>
</dbReference>
<dbReference type="GO" id="GO:0009098">
    <property type="term" value="P:L-leucine biosynthetic process"/>
    <property type="evidence" value="ECO:0007669"/>
    <property type="project" value="UniProtKB-UniRule"/>
</dbReference>
<dbReference type="InterPro" id="IPR013785">
    <property type="entry name" value="Aldolase_TIM"/>
</dbReference>
<dbReference type="InterPro" id="IPR005668">
    <property type="entry name" value="IPM_Synthase"/>
</dbReference>
<dbReference type="InterPro" id="IPR013709">
    <property type="entry name" value="2-isopropylmalate_synth_dimer"/>
</dbReference>
<comment type="subcellular location">
    <subcellularLocation>
        <location evidence="11">Cytoplasm</location>
    </subcellularLocation>
</comment>
<feature type="domain" description="Pyruvate carboxyltransferase" evidence="12">
    <location>
        <begin position="33"/>
        <end position="307"/>
    </location>
</feature>
<feature type="region of interest" description="Regulatory domain" evidence="11">
    <location>
        <begin position="439"/>
        <end position="559"/>
    </location>
</feature>